<keyword evidence="7 10" id="KW-0339">Growth factor</keyword>
<keyword evidence="8" id="KW-1015">Disulfide bond</keyword>
<evidence type="ECO:0000256" key="9">
    <source>
        <dbReference type="ARBA" id="ARBA00023180"/>
    </source>
</evidence>
<evidence type="ECO:0000313" key="13">
    <source>
        <dbReference type="Proteomes" id="UP001152622"/>
    </source>
</evidence>
<dbReference type="SMART" id="SM00204">
    <property type="entry name" value="TGFB"/>
    <property type="match status" value="1"/>
</dbReference>
<dbReference type="FunFam" id="2.10.90.10:FF:000026">
    <property type="entry name" value="Nodal homolog 3-A"/>
    <property type="match status" value="1"/>
</dbReference>
<dbReference type="SUPFAM" id="SSF57501">
    <property type="entry name" value="Cystine-knot cytokines"/>
    <property type="match status" value="1"/>
</dbReference>
<keyword evidence="5" id="KW-0165">Cleavage on pair of basic residues</keyword>
<organism evidence="12 13">
    <name type="scientific">Synaphobranchus kaupii</name>
    <name type="common">Kaup's arrowtooth eel</name>
    <dbReference type="NCBI Taxonomy" id="118154"/>
    <lineage>
        <taxon>Eukaryota</taxon>
        <taxon>Metazoa</taxon>
        <taxon>Chordata</taxon>
        <taxon>Craniata</taxon>
        <taxon>Vertebrata</taxon>
        <taxon>Euteleostomi</taxon>
        <taxon>Actinopterygii</taxon>
        <taxon>Neopterygii</taxon>
        <taxon>Teleostei</taxon>
        <taxon>Anguilliformes</taxon>
        <taxon>Synaphobranchidae</taxon>
        <taxon>Synaphobranchus</taxon>
    </lineage>
</organism>
<evidence type="ECO:0000256" key="1">
    <source>
        <dbReference type="ARBA" id="ARBA00004613"/>
    </source>
</evidence>
<keyword evidence="9" id="KW-0325">Glycoprotein</keyword>
<evidence type="ECO:0000256" key="7">
    <source>
        <dbReference type="ARBA" id="ARBA00023030"/>
    </source>
</evidence>
<evidence type="ECO:0000256" key="5">
    <source>
        <dbReference type="ARBA" id="ARBA00022685"/>
    </source>
</evidence>
<dbReference type="InterPro" id="IPR029034">
    <property type="entry name" value="Cystine-knot_cytokine"/>
</dbReference>
<proteinExistence type="inferred from homology"/>
<protein>
    <recommendedName>
        <fullName evidence="11">TGF-beta family profile domain-containing protein</fullName>
    </recommendedName>
</protein>
<name>A0A9Q1FTI8_SYNKA</name>
<evidence type="ECO:0000313" key="12">
    <source>
        <dbReference type="EMBL" id="KAJ8365724.1"/>
    </source>
</evidence>
<dbReference type="Pfam" id="PF00019">
    <property type="entry name" value="TGF_beta"/>
    <property type="match status" value="1"/>
</dbReference>
<dbReference type="PROSITE" id="PS00250">
    <property type="entry name" value="TGF_BETA_1"/>
    <property type="match status" value="1"/>
</dbReference>
<dbReference type="Gene3D" id="2.10.90.10">
    <property type="entry name" value="Cystine-knot cytokines"/>
    <property type="match status" value="1"/>
</dbReference>
<evidence type="ECO:0000256" key="2">
    <source>
        <dbReference type="ARBA" id="ARBA00006656"/>
    </source>
</evidence>
<evidence type="ECO:0000256" key="10">
    <source>
        <dbReference type="RuleBase" id="RU000354"/>
    </source>
</evidence>
<evidence type="ECO:0000256" key="4">
    <source>
        <dbReference type="ARBA" id="ARBA00022525"/>
    </source>
</evidence>
<dbReference type="PANTHER" id="PTHR11848:SF272">
    <property type="entry name" value="CYCLOPS"/>
    <property type="match status" value="1"/>
</dbReference>
<dbReference type="GO" id="GO:0005615">
    <property type="term" value="C:extracellular space"/>
    <property type="evidence" value="ECO:0007669"/>
    <property type="project" value="TreeGrafter"/>
</dbReference>
<dbReference type="AlphaFoldDB" id="A0A9Q1FTI8"/>
<comment type="similarity">
    <text evidence="2 10">Belongs to the TGF-beta family.</text>
</comment>
<evidence type="ECO:0000256" key="8">
    <source>
        <dbReference type="ARBA" id="ARBA00023157"/>
    </source>
</evidence>
<dbReference type="GO" id="GO:0008083">
    <property type="term" value="F:growth factor activity"/>
    <property type="evidence" value="ECO:0007669"/>
    <property type="project" value="UniProtKB-KW"/>
</dbReference>
<comment type="caution">
    <text evidence="12">The sequence shown here is derived from an EMBL/GenBank/DDBJ whole genome shotgun (WGS) entry which is preliminary data.</text>
</comment>
<keyword evidence="4" id="KW-0964">Secreted</keyword>
<comment type="subcellular location">
    <subcellularLocation>
        <location evidence="1">Secreted</location>
    </subcellularLocation>
</comment>
<dbReference type="PROSITE" id="PS51362">
    <property type="entry name" value="TGF_BETA_2"/>
    <property type="match status" value="1"/>
</dbReference>
<dbReference type="InterPro" id="IPR017948">
    <property type="entry name" value="TGFb_CS"/>
</dbReference>
<dbReference type="OrthoDB" id="5949851at2759"/>
<dbReference type="InterPro" id="IPR001839">
    <property type="entry name" value="TGF-b_C"/>
</dbReference>
<reference evidence="12" key="1">
    <citation type="journal article" date="2023" name="Science">
        <title>Genome structures resolve the early diversification of teleost fishes.</title>
        <authorList>
            <person name="Parey E."/>
            <person name="Louis A."/>
            <person name="Montfort J."/>
            <person name="Bouchez O."/>
            <person name="Roques C."/>
            <person name="Iampietro C."/>
            <person name="Lluch J."/>
            <person name="Castinel A."/>
            <person name="Donnadieu C."/>
            <person name="Desvignes T."/>
            <person name="Floi Bucao C."/>
            <person name="Jouanno E."/>
            <person name="Wen M."/>
            <person name="Mejri S."/>
            <person name="Dirks R."/>
            <person name="Jansen H."/>
            <person name="Henkel C."/>
            <person name="Chen W.J."/>
            <person name="Zahm M."/>
            <person name="Cabau C."/>
            <person name="Klopp C."/>
            <person name="Thompson A.W."/>
            <person name="Robinson-Rechavi M."/>
            <person name="Braasch I."/>
            <person name="Lecointre G."/>
            <person name="Bobe J."/>
            <person name="Postlethwait J.H."/>
            <person name="Berthelot C."/>
            <person name="Roest Crollius H."/>
            <person name="Guiguen Y."/>
        </authorList>
    </citation>
    <scope>NUCLEOTIDE SEQUENCE</scope>
    <source>
        <strain evidence="12">WJC10195</strain>
    </source>
</reference>
<accession>A0A9Q1FTI8</accession>
<keyword evidence="13" id="KW-1185">Reference proteome</keyword>
<evidence type="ECO:0000256" key="6">
    <source>
        <dbReference type="ARBA" id="ARBA00022729"/>
    </source>
</evidence>
<dbReference type="Proteomes" id="UP001152622">
    <property type="component" value="Chromosome 4"/>
</dbReference>
<gene>
    <name evidence="12" type="ORF">SKAU_G00145550</name>
</gene>
<sequence length="276" mass="31760">MAELRIRLPRVTNITDVTVEIYHQHEYPCQRQGMCLEQIPMGSLSASSLVNLSHNWKVYNVTSLLFDWLKLAFKKRRPPATRRGSLFADPAPFSSLKSDQGVNDRALLVVFSHVGSEEGSQARASLLHTAEQSKFLLSAENKKLRRPKRHKRNRKRRAQPIRSIEVPRRGTTKSLCRKVDLHIDFNTIGWGSWIVFPKRYNAYRCEGTCPNPVGEDFKPTNHAYMQSLLKYYHPERVPPACCAPTKMSPLSMIYYENGEVLLRHHEDMIVDECGCH</sequence>
<dbReference type="CDD" id="cd13759">
    <property type="entry name" value="TGF_beta_NODAL"/>
    <property type="match status" value="1"/>
</dbReference>
<feature type="domain" description="TGF-beta family profile" evidence="11">
    <location>
        <begin position="154"/>
        <end position="276"/>
    </location>
</feature>
<dbReference type="EMBL" id="JAINUF010000004">
    <property type="protein sequence ID" value="KAJ8365724.1"/>
    <property type="molecule type" value="Genomic_DNA"/>
</dbReference>
<dbReference type="PANTHER" id="PTHR11848">
    <property type="entry name" value="TGF-BETA FAMILY"/>
    <property type="match status" value="1"/>
</dbReference>
<dbReference type="GO" id="GO:0005125">
    <property type="term" value="F:cytokine activity"/>
    <property type="evidence" value="ECO:0007669"/>
    <property type="project" value="TreeGrafter"/>
</dbReference>
<keyword evidence="6" id="KW-0732">Signal</keyword>
<keyword evidence="3" id="KW-0217">Developmental protein</keyword>
<evidence type="ECO:0000259" key="11">
    <source>
        <dbReference type="PROSITE" id="PS51362"/>
    </source>
</evidence>
<dbReference type="InterPro" id="IPR015615">
    <property type="entry name" value="TGF-beta-rel"/>
</dbReference>
<evidence type="ECO:0000256" key="3">
    <source>
        <dbReference type="ARBA" id="ARBA00022473"/>
    </source>
</evidence>